<comment type="caution">
    <text evidence="1">The sequence shown here is derived from an EMBL/GenBank/DDBJ whole genome shotgun (WGS) entry which is preliminary data.</text>
</comment>
<dbReference type="EMBL" id="LXQA011048341">
    <property type="protein sequence ID" value="MCI82634.1"/>
    <property type="molecule type" value="Genomic_DNA"/>
</dbReference>
<keyword evidence="2" id="KW-1185">Reference proteome</keyword>
<organism evidence="1 2">
    <name type="scientific">Trifolium medium</name>
    <dbReference type="NCBI Taxonomy" id="97028"/>
    <lineage>
        <taxon>Eukaryota</taxon>
        <taxon>Viridiplantae</taxon>
        <taxon>Streptophyta</taxon>
        <taxon>Embryophyta</taxon>
        <taxon>Tracheophyta</taxon>
        <taxon>Spermatophyta</taxon>
        <taxon>Magnoliopsida</taxon>
        <taxon>eudicotyledons</taxon>
        <taxon>Gunneridae</taxon>
        <taxon>Pentapetalae</taxon>
        <taxon>rosids</taxon>
        <taxon>fabids</taxon>
        <taxon>Fabales</taxon>
        <taxon>Fabaceae</taxon>
        <taxon>Papilionoideae</taxon>
        <taxon>50 kb inversion clade</taxon>
        <taxon>NPAAA clade</taxon>
        <taxon>Hologalegina</taxon>
        <taxon>IRL clade</taxon>
        <taxon>Trifolieae</taxon>
        <taxon>Trifolium</taxon>
    </lineage>
</organism>
<accession>A0A392V2U0</accession>
<proteinExistence type="predicted"/>
<name>A0A392V2U0_9FABA</name>
<dbReference type="Proteomes" id="UP000265520">
    <property type="component" value="Unassembled WGS sequence"/>
</dbReference>
<protein>
    <submittedName>
        <fullName evidence="1">Uncharacterized protein</fullName>
    </submittedName>
</protein>
<dbReference type="AlphaFoldDB" id="A0A392V2U0"/>
<sequence>TWEEEVLLKSQFPDFSLEDKAVVGGGSDDRNGSASSEGNILVNKRNVEPKVWHVYERRVKKGVTRKV</sequence>
<reference evidence="1 2" key="1">
    <citation type="journal article" date="2018" name="Front. Plant Sci.">
        <title>Red Clover (Trifolium pratense) and Zigzag Clover (T. medium) - A Picture of Genomic Similarities and Differences.</title>
        <authorList>
            <person name="Dluhosova J."/>
            <person name="Istvanek J."/>
            <person name="Nedelnik J."/>
            <person name="Repkova J."/>
        </authorList>
    </citation>
    <scope>NUCLEOTIDE SEQUENCE [LARGE SCALE GENOMIC DNA]</scope>
    <source>
        <strain evidence="2">cv. 10/8</strain>
        <tissue evidence="1">Leaf</tissue>
    </source>
</reference>
<evidence type="ECO:0000313" key="1">
    <source>
        <dbReference type="EMBL" id="MCI82634.1"/>
    </source>
</evidence>
<evidence type="ECO:0000313" key="2">
    <source>
        <dbReference type="Proteomes" id="UP000265520"/>
    </source>
</evidence>
<feature type="non-terminal residue" evidence="1">
    <location>
        <position position="1"/>
    </location>
</feature>